<evidence type="ECO:0000256" key="1">
    <source>
        <dbReference type="ARBA" id="ARBA00008361"/>
    </source>
</evidence>
<accession>A0A9P8Y8S5</accession>
<dbReference type="PANTHER" id="PTHR12176:SF84">
    <property type="entry name" value="METHYLTRANSFERASE DOMAIN-CONTAINING PROTEIN"/>
    <property type="match status" value="1"/>
</dbReference>
<dbReference type="PANTHER" id="PTHR12176">
    <property type="entry name" value="SAM-DEPENDENT METHYLTRANSFERASE SUPERFAMILY PROTEIN"/>
    <property type="match status" value="1"/>
</dbReference>
<dbReference type="GO" id="GO:0032259">
    <property type="term" value="P:methylation"/>
    <property type="evidence" value="ECO:0007669"/>
    <property type="project" value="UniProtKB-KW"/>
</dbReference>
<dbReference type="OrthoDB" id="411785at2759"/>
<keyword evidence="2 5" id="KW-0489">Methyltransferase</keyword>
<feature type="domain" description="Methyltransferase type 11" evidence="4">
    <location>
        <begin position="109"/>
        <end position="186"/>
    </location>
</feature>
<dbReference type="SUPFAM" id="SSF53335">
    <property type="entry name" value="S-adenosyl-L-methionine-dependent methyltransferases"/>
    <property type="match status" value="1"/>
</dbReference>
<evidence type="ECO:0000313" key="5">
    <source>
        <dbReference type="EMBL" id="KAH7032641.1"/>
    </source>
</evidence>
<dbReference type="RefSeq" id="XP_046013473.1">
    <property type="nucleotide sequence ID" value="XM_046153458.1"/>
</dbReference>
<dbReference type="CDD" id="cd02440">
    <property type="entry name" value="AdoMet_MTases"/>
    <property type="match status" value="1"/>
</dbReference>
<evidence type="ECO:0000259" key="4">
    <source>
        <dbReference type="Pfam" id="PF08241"/>
    </source>
</evidence>
<sequence length="270" mass="30150">MCSYSQRHWRLPHRPTSIILRRHDICAELSQAKPSHDTLSTAFIAATTQIDAFSREPREPSMPSDFEKQSYWHERFVSEQAFEWLVPSERFVQELEPRLARLEKSARVLHLGCGTSDVHNHLRRRGFTNVTNVDYEPLAIERSRALEQAAFGDTAMEYVVADATQLCSGDAAWAGQFDLVLDKSTADAISCGGEEAVRKMAAGVKASLATDGAWISMSYSATRFAFLDGLLFKVDVLARVPTAKARSNDPDVHHYCYVLEPRAGEALLAC</sequence>
<proteinExistence type="inferred from homology"/>
<dbReference type="Proteomes" id="UP000756346">
    <property type="component" value="Unassembled WGS sequence"/>
</dbReference>
<evidence type="ECO:0000256" key="2">
    <source>
        <dbReference type="ARBA" id="ARBA00022603"/>
    </source>
</evidence>
<comment type="caution">
    <text evidence="5">The sequence shown here is derived from an EMBL/GenBank/DDBJ whole genome shotgun (WGS) entry which is preliminary data.</text>
</comment>
<dbReference type="Gene3D" id="3.40.50.150">
    <property type="entry name" value="Vaccinia Virus protein VP39"/>
    <property type="match status" value="1"/>
</dbReference>
<dbReference type="GeneID" id="70183004"/>
<evidence type="ECO:0000256" key="3">
    <source>
        <dbReference type="ARBA" id="ARBA00022679"/>
    </source>
</evidence>
<protein>
    <submittedName>
        <fullName evidence="5">S-adenosyl-L-methionine-dependent methyltransferase</fullName>
    </submittedName>
</protein>
<organism evidence="5 6">
    <name type="scientific">Microdochium trichocladiopsis</name>
    <dbReference type="NCBI Taxonomy" id="1682393"/>
    <lineage>
        <taxon>Eukaryota</taxon>
        <taxon>Fungi</taxon>
        <taxon>Dikarya</taxon>
        <taxon>Ascomycota</taxon>
        <taxon>Pezizomycotina</taxon>
        <taxon>Sordariomycetes</taxon>
        <taxon>Xylariomycetidae</taxon>
        <taxon>Xylariales</taxon>
        <taxon>Microdochiaceae</taxon>
        <taxon>Microdochium</taxon>
    </lineage>
</organism>
<dbReference type="InterPro" id="IPR051419">
    <property type="entry name" value="Lys/N-term_MeTrsfase_sf"/>
</dbReference>
<dbReference type="EMBL" id="JAGTJQ010000004">
    <property type="protein sequence ID" value="KAH7032641.1"/>
    <property type="molecule type" value="Genomic_DNA"/>
</dbReference>
<reference evidence="5" key="1">
    <citation type="journal article" date="2021" name="Nat. Commun.">
        <title>Genetic determinants of endophytism in the Arabidopsis root mycobiome.</title>
        <authorList>
            <person name="Mesny F."/>
            <person name="Miyauchi S."/>
            <person name="Thiergart T."/>
            <person name="Pickel B."/>
            <person name="Atanasova L."/>
            <person name="Karlsson M."/>
            <person name="Huettel B."/>
            <person name="Barry K.W."/>
            <person name="Haridas S."/>
            <person name="Chen C."/>
            <person name="Bauer D."/>
            <person name="Andreopoulos W."/>
            <person name="Pangilinan J."/>
            <person name="LaButti K."/>
            <person name="Riley R."/>
            <person name="Lipzen A."/>
            <person name="Clum A."/>
            <person name="Drula E."/>
            <person name="Henrissat B."/>
            <person name="Kohler A."/>
            <person name="Grigoriev I.V."/>
            <person name="Martin F.M."/>
            <person name="Hacquard S."/>
        </authorList>
    </citation>
    <scope>NUCLEOTIDE SEQUENCE</scope>
    <source>
        <strain evidence="5">MPI-CAGE-CH-0230</strain>
    </source>
</reference>
<keyword evidence="6" id="KW-1185">Reference proteome</keyword>
<name>A0A9P8Y8S5_9PEZI</name>
<dbReference type="AlphaFoldDB" id="A0A9P8Y8S5"/>
<comment type="similarity">
    <text evidence="1">Belongs to the methyltransferase superfamily.</text>
</comment>
<keyword evidence="3" id="KW-0808">Transferase</keyword>
<evidence type="ECO:0000313" key="6">
    <source>
        <dbReference type="Proteomes" id="UP000756346"/>
    </source>
</evidence>
<gene>
    <name evidence="5" type="ORF">B0I36DRAFT_319778</name>
</gene>
<dbReference type="GO" id="GO:0008168">
    <property type="term" value="F:methyltransferase activity"/>
    <property type="evidence" value="ECO:0007669"/>
    <property type="project" value="UniProtKB-KW"/>
</dbReference>
<dbReference type="InterPro" id="IPR013216">
    <property type="entry name" value="Methyltransf_11"/>
</dbReference>
<dbReference type="Pfam" id="PF08241">
    <property type="entry name" value="Methyltransf_11"/>
    <property type="match status" value="1"/>
</dbReference>
<dbReference type="InterPro" id="IPR029063">
    <property type="entry name" value="SAM-dependent_MTases_sf"/>
</dbReference>